<dbReference type="Pfam" id="PF13614">
    <property type="entry name" value="AAA_31"/>
    <property type="match status" value="1"/>
</dbReference>
<accession>A0A2S9K0J8</accession>
<dbReference type="AlphaFoldDB" id="A0A2S9K0J8"/>
<dbReference type="PANTHER" id="PTHR13696">
    <property type="entry name" value="P-LOOP CONTAINING NUCLEOSIDE TRIPHOSPHATE HYDROLASE"/>
    <property type="match status" value="1"/>
</dbReference>
<proteinExistence type="predicted"/>
<organism evidence="2 3">
    <name type="scientific">Malikia granosa</name>
    <dbReference type="NCBI Taxonomy" id="263067"/>
    <lineage>
        <taxon>Bacteria</taxon>
        <taxon>Pseudomonadati</taxon>
        <taxon>Pseudomonadota</taxon>
        <taxon>Betaproteobacteria</taxon>
        <taxon>Burkholderiales</taxon>
        <taxon>Comamonadaceae</taxon>
        <taxon>Malikia</taxon>
    </lineage>
</organism>
<feature type="domain" description="AAA" evidence="1">
    <location>
        <begin position="73"/>
        <end position="280"/>
    </location>
</feature>
<dbReference type="InterPro" id="IPR025669">
    <property type="entry name" value="AAA_dom"/>
</dbReference>
<dbReference type="Proteomes" id="UP000238589">
    <property type="component" value="Unassembled WGS sequence"/>
</dbReference>
<reference evidence="2 3" key="1">
    <citation type="submission" date="2018-03" db="EMBL/GenBank/DDBJ databases">
        <title>Comparative genomics illustrates the genes involved in a hyperalkaliphilic mechanisms of Serpentinomonas isolated from highly-alkaline calcium-rich serpentinized springs.</title>
        <authorList>
            <person name="Suzuki S."/>
            <person name="Ishii S."/>
            <person name="Walworth N."/>
            <person name="Bird L."/>
            <person name="Kuenen J.G."/>
            <person name="Nealson K.H."/>
        </authorList>
    </citation>
    <scope>NUCLEOTIDE SEQUENCE [LARGE SCALE GENOMIC DNA]</scope>
    <source>
        <strain evidence="2 3">P1</strain>
    </source>
</reference>
<sequence length="373" mass="40643">MTYRLRSVSALLGITDRVVRAYEEASGVSIKRANETNPASPPARVFDPFSLFEIAQWRRTSGAVKTPESGPIIISTYVVKGGTAKTTTAVETAVHLQAQGLRVLLIDIDVQANATQILGYEPDLTEDEAPDYGVSSDAIVRDTLASYLVPYIEALNKNSGTLNLSSTVTRAIKKPFGEAGPHLLPSDAFVSDVEPALFQAKGQRELMIRRLIDASKSGGLPGFDARNYDVIIFDCPPSVSLTSAAALAASDFVIAPIRLDSFSVKGLAKLMSELSVLERNYQLKPEIIILPTFYEPTIARINRMHKQLSTYRDLLAPCVISSSEDFPRSLSSYLPLSLQKPTSSASKEYSIFAGYLFEKILSKGAEKARKVSE</sequence>
<name>A0A2S9K0J8_9BURK</name>
<dbReference type="InterPro" id="IPR050678">
    <property type="entry name" value="DNA_Partitioning_ATPase"/>
</dbReference>
<dbReference type="PANTHER" id="PTHR13696:SF99">
    <property type="entry name" value="COBYRINIC ACID AC-DIAMIDE SYNTHASE"/>
    <property type="match status" value="1"/>
</dbReference>
<dbReference type="EMBL" id="PVLQ01000117">
    <property type="protein sequence ID" value="PRD63945.1"/>
    <property type="molecule type" value="Genomic_DNA"/>
</dbReference>
<comment type="caution">
    <text evidence="2">The sequence shown here is derived from an EMBL/GenBank/DDBJ whole genome shotgun (WGS) entry which is preliminary data.</text>
</comment>
<dbReference type="InterPro" id="IPR027417">
    <property type="entry name" value="P-loop_NTPase"/>
</dbReference>
<dbReference type="Gene3D" id="3.40.50.300">
    <property type="entry name" value="P-loop containing nucleotide triphosphate hydrolases"/>
    <property type="match status" value="1"/>
</dbReference>
<keyword evidence="3" id="KW-1185">Reference proteome</keyword>
<gene>
    <name evidence="2" type="ORF">C6P64_17065</name>
</gene>
<evidence type="ECO:0000259" key="1">
    <source>
        <dbReference type="Pfam" id="PF13614"/>
    </source>
</evidence>
<dbReference type="CDD" id="cd02042">
    <property type="entry name" value="ParAB_family"/>
    <property type="match status" value="1"/>
</dbReference>
<dbReference type="SUPFAM" id="SSF52540">
    <property type="entry name" value="P-loop containing nucleoside triphosphate hydrolases"/>
    <property type="match status" value="1"/>
</dbReference>
<evidence type="ECO:0000313" key="2">
    <source>
        <dbReference type="EMBL" id="PRD63945.1"/>
    </source>
</evidence>
<protein>
    <submittedName>
        <fullName evidence="2">ParA family protein</fullName>
    </submittedName>
</protein>
<evidence type="ECO:0000313" key="3">
    <source>
        <dbReference type="Proteomes" id="UP000238589"/>
    </source>
</evidence>
<dbReference type="OrthoDB" id="5288747at2"/>